<gene>
    <name evidence="2" type="ORF">ET996_08630</name>
</gene>
<dbReference type="InterPro" id="IPR036265">
    <property type="entry name" value="HIT-like_sf"/>
</dbReference>
<dbReference type="RefSeq" id="WP_131172156.1">
    <property type="nucleotide sequence ID" value="NZ_FXTL01000009.1"/>
</dbReference>
<dbReference type="SUPFAM" id="SSF54197">
    <property type="entry name" value="HIT-like"/>
    <property type="match status" value="1"/>
</dbReference>
<protein>
    <submittedName>
        <fullName evidence="2">DUF4921 family protein</fullName>
    </submittedName>
</protein>
<evidence type="ECO:0000259" key="1">
    <source>
        <dbReference type="Pfam" id="PF16268"/>
    </source>
</evidence>
<dbReference type="AlphaFoldDB" id="A0A4Q9KLM7"/>
<comment type="caution">
    <text evidence="2">The sequence shown here is derived from an EMBL/GenBank/DDBJ whole genome shotgun (WGS) entry which is preliminary data.</text>
</comment>
<dbReference type="InterPro" id="IPR032576">
    <property type="entry name" value="DUF4921"/>
</dbReference>
<dbReference type="EMBL" id="SDMR01000009">
    <property type="protein sequence ID" value="TBT94840.1"/>
    <property type="molecule type" value="Genomic_DNA"/>
</dbReference>
<dbReference type="OrthoDB" id="9762211at2"/>
<evidence type="ECO:0000313" key="2">
    <source>
        <dbReference type="EMBL" id="TBT94840.1"/>
    </source>
</evidence>
<sequence length="446" mass="50084">MLQSFRHTPEYLSTMADGTVKQLNPFSGTEVWTVPGRGNRPLGIMTADPKPLDPADHARHCAFCAERYLETPPEKSRVVQHEDGRYETLYRLPAANLFDTVAEFRRIPNLFEILSFDYWNANYGYVLPDRIAERKAAYLADPKGLAHVLAVIDNKLKASGKTPAQIDELSVEEKVAAASGFFGGGHDVIVARRHYVDGATDDTQTAASGTLTMDEHHQFTAFTIDGIKGLYDLNRYARYVAVFQNWLKPAGASFDHLHKQLVAIDERGVQHENALMRLRGNPNVFNEDAVNYASYKNLVIAENEHAIMFAGFGHRYPTIEIYSKSETSDPWEQTDAEVRGMSDLIHAAHAATGVDVPCNEEWHYRPADVDLAMPWRVMLKWRVSTLAGFEGATKIYLNTIDPANVRDRVVNKLFALRAQGKVAENLQIAFEAACRPNCLRYNKVAR</sequence>
<dbReference type="PANTHER" id="PTHR42763">
    <property type="entry name" value="ADP-GLUCOSE PHOSPHORYLASE"/>
    <property type="match status" value="1"/>
</dbReference>
<organism evidence="2 3">
    <name type="scientific">Propioniciclava tarda</name>
    <dbReference type="NCBI Taxonomy" id="433330"/>
    <lineage>
        <taxon>Bacteria</taxon>
        <taxon>Bacillati</taxon>
        <taxon>Actinomycetota</taxon>
        <taxon>Actinomycetes</taxon>
        <taxon>Propionibacteriales</taxon>
        <taxon>Propionibacteriaceae</taxon>
        <taxon>Propioniciclava</taxon>
    </lineage>
</organism>
<dbReference type="Pfam" id="PF16268">
    <property type="entry name" value="DUF4921"/>
    <property type="match status" value="1"/>
</dbReference>
<dbReference type="Gene3D" id="3.30.428.10">
    <property type="entry name" value="HIT-like"/>
    <property type="match status" value="1"/>
</dbReference>
<name>A0A4Q9KLM7_PROTD</name>
<dbReference type="PANTHER" id="PTHR42763:SF2">
    <property type="entry name" value="ADP-GLUCOSE PHOSPHORYLASE"/>
    <property type="match status" value="1"/>
</dbReference>
<proteinExistence type="predicted"/>
<keyword evidence="3" id="KW-1185">Reference proteome</keyword>
<reference evidence="2 3" key="1">
    <citation type="submission" date="2019-01" db="EMBL/GenBank/DDBJ databases">
        <title>Lactibacter flavus gen. nov., sp. nov., a novel bacterium of the family Propionibacteriaceae isolated from raw milk and dairy products.</title>
        <authorList>
            <person name="Huptas C."/>
            <person name="Wenning M."/>
            <person name="Breitenwieser F."/>
            <person name="Doll E."/>
            <person name="Von Neubeck M."/>
            <person name="Busse H.-J."/>
            <person name="Scherer S."/>
        </authorList>
    </citation>
    <scope>NUCLEOTIDE SEQUENCE [LARGE SCALE GENOMIC DNA]</scope>
    <source>
        <strain evidence="3">DSM 22130 / JCM 15804 / WR061</strain>
    </source>
</reference>
<dbReference type="InterPro" id="IPR053177">
    <property type="entry name" value="ADP-glucose_phosphorylase"/>
</dbReference>
<evidence type="ECO:0000313" key="3">
    <source>
        <dbReference type="Proteomes" id="UP000291933"/>
    </source>
</evidence>
<feature type="domain" description="DUF4921" evidence="1">
    <location>
        <begin position="15"/>
        <end position="441"/>
    </location>
</feature>
<dbReference type="Proteomes" id="UP000291933">
    <property type="component" value="Unassembled WGS sequence"/>
</dbReference>
<accession>A0A4Q9KLM7</accession>